<comment type="caution">
    <text evidence="11">The sequence shown here is derived from an EMBL/GenBank/DDBJ whole genome shotgun (WGS) entry which is preliminary data.</text>
</comment>
<protein>
    <submittedName>
        <fullName evidence="11">Succinate dehydrogenase</fullName>
    </submittedName>
</protein>
<evidence type="ECO:0000256" key="7">
    <source>
        <dbReference type="ARBA" id="ARBA00022989"/>
    </source>
</evidence>
<organism evidence="11 12">
    <name type="scientific">Hansschlegelia zhihuaiae</name>
    <dbReference type="NCBI Taxonomy" id="405005"/>
    <lineage>
        <taxon>Bacteria</taxon>
        <taxon>Pseudomonadati</taxon>
        <taxon>Pseudomonadota</taxon>
        <taxon>Alphaproteobacteria</taxon>
        <taxon>Hyphomicrobiales</taxon>
        <taxon>Methylopilaceae</taxon>
        <taxon>Hansschlegelia</taxon>
    </lineage>
</organism>
<keyword evidence="7 10" id="KW-1133">Transmembrane helix</keyword>
<dbReference type="OrthoDB" id="5787321at2"/>
<keyword evidence="6" id="KW-0479">Metal-binding</keyword>
<evidence type="ECO:0000256" key="9">
    <source>
        <dbReference type="ARBA" id="ARBA00023136"/>
    </source>
</evidence>
<dbReference type="EMBL" id="RYFI01000005">
    <property type="protein sequence ID" value="RXF74170.1"/>
    <property type="molecule type" value="Genomic_DNA"/>
</dbReference>
<comment type="subcellular location">
    <subcellularLocation>
        <location evidence="3">Membrane</location>
    </subcellularLocation>
</comment>
<keyword evidence="5 10" id="KW-0812">Transmembrane</keyword>
<evidence type="ECO:0000256" key="6">
    <source>
        <dbReference type="ARBA" id="ARBA00022723"/>
    </source>
</evidence>
<dbReference type="GO" id="GO:0016020">
    <property type="term" value="C:membrane"/>
    <property type="evidence" value="ECO:0007669"/>
    <property type="project" value="UniProtKB-SubCell"/>
</dbReference>
<proteinExistence type="predicted"/>
<keyword evidence="12" id="KW-1185">Reference proteome</keyword>
<dbReference type="InterPro" id="IPR000701">
    <property type="entry name" value="SuccDH_FuR_B_TM-su"/>
</dbReference>
<accession>A0A4Q0MKM4</accession>
<evidence type="ECO:0000313" key="11">
    <source>
        <dbReference type="EMBL" id="RXF74170.1"/>
    </source>
</evidence>
<feature type="transmembrane region" description="Helical" evidence="10">
    <location>
        <begin position="37"/>
        <end position="57"/>
    </location>
</feature>
<keyword evidence="4" id="KW-0349">Heme</keyword>
<keyword evidence="8" id="KW-0408">Iron</keyword>
<name>A0A4Q0MKM4_9HYPH</name>
<dbReference type="SUPFAM" id="SSF81343">
    <property type="entry name" value="Fumarate reductase respiratory complex transmembrane subunits"/>
    <property type="match status" value="1"/>
</dbReference>
<evidence type="ECO:0000313" key="12">
    <source>
        <dbReference type="Proteomes" id="UP000289708"/>
    </source>
</evidence>
<dbReference type="InterPro" id="IPR034804">
    <property type="entry name" value="SQR/QFR_C/D"/>
</dbReference>
<keyword evidence="9 10" id="KW-0472">Membrane</keyword>
<dbReference type="AlphaFoldDB" id="A0A4Q0MKM4"/>
<gene>
    <name evidence="11" type="ORF">EK403_07315</name>
</gene>
<dbReference type="Pfam" id="PF01127">
    <property type="entry name" value="Sdh_cyt"/>
    <property type="match status" value="1"/>
</dbReference>
<feature type="transmembrane region" description="Helical" evidence="10">
    <location>
        <begin position="110"/>
        <end position="133"/>
    </location>
</feature>
<dbReference type="Gene3D" id="1.20.1300.10">
    <property type="entry name" value="Fumarate reductase/succinate dehydrogenase, transmembrane subunit"/>
    <property type="match status" value="1"/>
</dbReference>
<comment type="function">
    <text evidence="2">Membrane-anchoring subunit of succinate dehydrogenase (SDH).</text>
</comment>
<comment type="cofactor">
    <cofactor evidence="1">
        <name>heme</name>
        <dbReference type="ChEBI" id="CHEBI:30413"/>
    </cofactor>
</comment>
<evidence type="ECO:0000256" key="4">
    <source>
        <dbReference type="ARBA" id="ARBA00022617"/>
    </source>
</evidence>
<evidence type="ECO:0000256" key="3">
    <source>
        <dbReference type="ARBA" id="ARBA00004370"/>
    </source>
</evidence>
<reference evidence="11 12" key="1">
    <citation type="submission" date="2018-12" db="EMBL/GenBank/DDBJ databases">
        <title>bacterium Hansschlegelia zhihuaiae S113.</title>
        <authorList>
            <person name="He J."/>
        </authorList>
    </citation>
    <scope>NUCLEOTIDE SEQUENCE [LARGE SCALE GENOMIC DNA]</scope>
    <source>
        <strain evidence="11 12">S 113</strain>
    </source>
</reference>
<evidence type="ECO:0000256" key="8">
    <source>
        <dbReference type="ARBA" id="ARBA00023004"/>
    </source>
</evidence>
<evidence type="ECO:0000256" key="10">
    <source>
        <dbReference type="SAM" id="Phobius"/>
    </source>
</evidence>
<evidence type="ECO:0000256" key="5">
    <source>
        <dbReference type="ARBA" id="ARBA00022692"/>
    </source>
</evidence>
<evidence type="ECO:0000256" key="2">
    <source>
        <dbReference type="ARBA" id="ARBA00004050"/>
    </source>
</evidence>
<feature type="transmembrane region" description="Helical" evidence="10">
    <location>
        <begin position="77"/>
        <end position="98"/>
    </location>
</feature>
<dbReference type="Proteomes" id="UP000289708">
    <property type="component" value="Unassembled WGS sequence"/>
</dbReference>
<evidence type="ECO:0000256" key="1">
    <source>
        <dbReference type="ARBA" id="ARBA00001971"/>
    </source>
</evidence>
<sequence length="135" mass="14279">MPEGAGPDLRHRRPQARDRSAALEARMNAGLYLAQRATAAILGVAVIIHLATIMYAVRGGLTAGEILDRTSGHAGVFAFYAVFVVAAAIHAPIGLRSVLREWTVWRGRSLDVAALGFAGLILVLGLRAAYAVYAA</sequence>
<dbReference type="GO" id="GO:0046872">
    <property type="term" value="F:metal ion binding"/>
    <property type="evidence" value="ECO:0007669"/>
    <property type="project" value="UniProtKB-KW"/>
</dbReference>